<dbReference type="Proteomes" id="UP001217485">
    <property type="component" value="Unassembled WGS sequence"/>
</dbReference>
<dbReference type="EMBL" id="JAQNDK010000001">
    <property type="protein sequence ID" value="MDC0678847.1"/>
    <property type="molecule type" value="Genomic_DNA"/>
</dbReference>
<accession>A0ABT5C0Y4</accession>
<keyword evidence="3" id="KW-1185">Reference proteome</keyword>
<evidence type="ECO:0000313" key="3">
    <source>
        <dbReference type="Proteomes" id="UP001217485"/>
    </source>
</evidence>
<evidence type="ECO:0000313" key="2">
    <source>
        <dbReference type="EMBL" id="MDC0678847.1"/>
    </source>
</evidence>
<gene>
    <name evidence="2" type="ORF">POL72_13965</name>
</gene>
<evidence type="ECO:0000259" key="1">
    <source>
        <dbReference type="Pfam" id="PF02036"/>
    </source>
</evidence>
<comment type="caution">
    <text evidence="2">The sequence shown here is derived from an EMBL/GenBank/DDBJ whole genome shotgun (WGS) entry which is preliminary data.</text>
</comment>
<dbReference type="InterPro" id="IPR003033">
    <property type="entry name" value="SCP2_sterol-bd_dom"/>
</dbReference>
<reference evidence="2 3" key="1">
    <citation type="submission" date="2023-01" db="EMBL/GenBank/DDBJ databases">
        <title>Minimal conservation of predation-associated metabolite biosynthetic gene clusters underscores biosynthetic potential of Myxococcota including descriptions for ten novel species: Archangium lansinium sp. nov., Myxococcus landrumus sp. nov., Nannocystis bai.</title>
        <authorList>
            <person name="Ahearne A."/>
            <person name="Stevens C."/>
            <person name="Dowd S."/>
        </authorList>
    </citation>
    <scope>NUCLEOTIDE SEQUENCE [LARGE SCALE GENOMIC DNA]</scope>
    <source>
        <strain evidence="2 3">WIWO2</strain>
    </source>
</reference>
<dbReference type="SUPFAM" id="SSF55718">
    <property type="entry name" value="SCP-like"/>
    <property type="match status" value="1"/>
</dbReference>
<organism evidence="2 3">
    <name type="scientific">Sorangium atrum</name>
    <dbReference type="NCBI Taxonomy" id="2995308"/>
    <lineage>
        <taxon>Bacteria</taxon>
        <taxon>Pseudomonadati</taxon>
        <taxon>Myxococcota</taxon>
        <taxon>Polyangia</taxon>
        <taxon>Polyangiales</taxon>
        <taxon>Polyangiaceae</taxon>
        <taxon>Sorangium</taxon>
    </lineage>
</organism>
<dbReference type="Gene3D" id="3.30.1050.10">
    <property type="entry name" value="SCP2 sterol-binding domain"/>
    <property type="match status" value="1"/>
</dbReference>
<sequence>MLQARKLINALVAGRRDARLRGTRKSCALEFSDDERVVVEVNDGEFGIAPESASEDCQLSCSLDDFLRILRGEQNLITAIMQGRVGVRGDMAVAQMFQSAFCPGDEQTLEAAR</sequence>
<protein>
    <submittedName>
        <fullName evidence="2">SCP2 sterol-binding domain-containing protein</fullName>
    </submittedName>
</protein>
<proteinExistence type="predicted"/>
<name>A0ABT5C0Y4_9BACT</name>
<feature type="domain" description="SCP2" evidence="1">
    <location>
        <begin position="17"/>
        <end position="101"/>
    </location>
</feature>
<dbReference type="RefSeq" id="WP_272095691.1">
    <property type="nucleotide sequence ID" value="NZ_JAQNDK010000001.1"/>
</dbReference>
<dbReference type="Pfam" id="PF02036">
    <property type="entry name" value="SCP2"/>
    <property type="match status" value="1"/>
</dbReference>
<dbReference type="InterPro" id="IPR036527">
    <property type="entry name" value="SCP2_sterol-bd_dom_sf"/>
</dbReference>